<feature type="chain" id="PRO_5029577065" evidence="2">
    <location>
        <begin position="30"/>
        <end position="110"/>
    </location>
</feature>
<name>A0A7J5DJH0_9ACTN</name>
<evidence type="ECO:0000313" key="4">
    <source>
        <dbReference type="Proteomes" id="UP000442990"/>
    </source>
</evidence>
<comment type="caution">
    <text evidence="3">The sequence shown here is derived from an EMBL/GenBank/DDBJ whole genome shotgun (WGS) entry which is preliminary data.</text>
</comment>
<keyword evidence="2" id="KW-0732">Signal</keyword>
<proteinExistence type="predicted"/>
<dbReference type="EMBL" id="WBKG01000006">
    <property type="protein sequence ID" value="KAB1988849.1"/>
    <property type="molecule type" value="Genomic_DNA"/>
</dbReference>
<feature type="compositionally biased region" description="Basic and acidic residues" evidence="1">
    <location>
        <begin position="72"/>
        <end position="84"/>
    </location>
</feature>
<dbReference type="AlphaFoldDB" id="A0A7J5DJH0"/>
<feature type="region of interest" description="Disordered" evidence="1">
    <location>
        <begin position="55"/>
        <end position="91"/>
    </location>
</feature>
<evidence type="ECO:0000256" key="2">
    <source>
        <dbReference type="SAM" id="SignalP"/>
    </source>
</evidence>
<sequence>MFTSQKIIAASGIVGSLAAICLGAGHAYADGRSGDCRSTPQGGVVCVQKNEIRTDKDGEHTLQQEQSCSTSDRPHVTVPGDRESGGTGSVVDCSNKAELPKGFQRPQIRF</sequence>
<protein>
    <submittedName>
        <fullName evidence="3">Uncharacterized protein</fullName>
    </submittedName>
</protein>
<evidence type="ECO:0000313" key="3">
    <source>
        <dbReference type="EMBL" id="KAB1988849.1"/>
    </source>
</evidence>
<evidence type="ECO:0000256" key="1">
    <source>
        <dbReference type="SAM" id="MobiDB-lite"/>
    </source>
</evidence>
<feature type="signal peptide" evidence="2">
    <location>
        <begin position="1"/>
        <end position="29"/>
    </location>
</feature>
<accession>A0A7J5DJH0</accession>
<organism evidence="3 4">
    <name type="scientific">Streptomyces triticiradicis</name>
    <dbReference type="NCBI Taxonomy" id="2651189"/>
    <lineage>
        <taxon>Bacteria</taxon>
        <taxon>Bacillati</taxon>
        <taxon>Actinomycetota</taxon>
        <taxon>Actinomycetes</taxon>
        <taxon>Kitasatosporales</taxon>
        <taxon>Streptomycetaceae</taxon>
        <taxon>Streptomyces</taxon>
    </lineage>
</organism>
<dbReference type="Proteomes" id="UP000442990">
    <property type="component" value="Unassembled WGS sequence"/>
</dbReference>
<reference evidence="3 4" key="1">
    <citation type="submission" date="2019-09" db="EMBL/GenBank/DDBJ databases">
        <title>Isolation and identification of active actinomycetes.</title>
        <authorList>
            <person name="Yu Z."/>
            <person name="Han C."/>
            <person name="Yu B."/>
        </authorList>
    </citation>
    <scope>NUCLEOTIDE SEQUENCE [LARGE SCALE GENOMIC DNA]</scope>
    <source>
        <strain evidence="3 4">NEAU-H2</strain>
    </source>
</reference>
<keyword evidence="4" id="KW-1185">Reference proteome</keyword>
<gene>
    <name evidence="3" type="ORF">F8144_09860</name>
</gene>
<dbReference type="RefSeq" id="WP_151468879.1">
    <property type="nucleotide sequence ID" value="NZ_WBKG01000006.1"/>
</dbReference>